<proteinExistence type="predicted"/>
<keyword evidence="3" id="KW-1185">Reference proteome</keyword>
<comment type="caution">
    <text evidence="2">The sequence shown here is derived from an EMBL/GenBank/DDBJ whole genome shotgun (WGS) entry which is preliminary data.</text>
</comment>
<evidence type="ECO:0000313" key="3">
    <source>
        <dbReference type="Proteomes" id="UP001172708"/>
    </source>
</evidence>
<evidence type="ECO:0000256" key="1">
    <source>
        <dbReference type="SAM" id="Phobius"/>
    </source>
</evidence>
<evidence type="ECO:0000313" key="2">
    <source>
        <dbReference type="EMBL" id="MDN4480296.1"/>
    </source>
</evidence>
<dbReference type="RefSeq" id="WP_301141658.1">
    <property type="nucleotide sequence ID" value="NZ_JAUHQA010000001.1"/>
</dbReference>
<feature type="transmembrane region" description="Helical" evidence="1">
    <location>
        <begin position="7"/>
        <end position="26"/>
    </location>
</feature>
<feature type="transmembrane region" description="Helical" evidence="1">
    <location>
        <begin position="133"/>
        <end position="151"/>
    </location>
</feature>
<name>A0ABT8GFS4_9MICO</name>
<reference evidence="2" key="1">
    <citation type="submission" date="2023-06" db="EMBL/GenBank/DDBJ databases">
        <title>Egi l300058.</title>
        <authorList>
            <person name="Gao L."/>
            <person name="Fang B.-Z."/>
            <person name="Li W.-J."/>
        </authorList>
    </citation>
    <scope>NUCLEOTIDE SEQUENCE</scope>
    <source>
        <strain evidence="2">EGI L300058</strain>
    </source>
</reference>
<keyword evidence="1" id="KW-0472">Membrane</keyword>
<accession>A0ABT8GFS4</accession>
<gene>
    <name evidence="2" type="ORF">QQX02_05085</name>
</gene>
<keyword evidence="1" id="KW-0812">Transmembrane</keyword>
<organism evidence="2 3">
    <name type="scientific">Demequina muriae</name>
    <dbReference type="NCBI Taxonomy" id="3051664"/>
    <lineage>
        <taxon>Bacteria</taxon>
        <taxon>Bacillati</taxon>
        <taxon>Actinomycetota</taxon>
        <taxon>Actinomycetes</taxon>
        <taxon>Micrococcales</taxon>
        <taxon>Demequinaceae</taxon>
        <taxon>Demequina</taxon>
    </lineage>
</organism>
<dbReference type="InterPro" id="IPR049713">
    <property type="entry name" value="Pr6Pr-like"/>
</dbReference>
<dbReference type="EMBL" id="JAUHQA010000001">
    <property type="protein sequence ID" value="MDN4480296.1"/>
    <property type="molecule type" value="Genomic_DNA"/>
</dbReference>
<sequence>MTTAVRVWRALTPLAILAAISANLITEIRSGDFLFLDYFGYFTNQTNLIAAGVLLVALRSTARDRPLWLELARASAVVYLLIVVNVYWILLWPTIDEVAHPWANAIIHAVSGVVVLIDWLLEGPRRPISLRWAWAPALYPLVWLGVVMVRGATDGWVPYPFLDPVDGYGPVVVVLVGIVAAGVLAGAAMFQLTRWRVVTPAGPPL</sequence>
<feature type="transmembrane region" description="Helical" evidence="1">
    <location>
        <begin position="171"/>
        <end position="190"/>
    </location>
</feature>
<keyword evidence="1" id="KW-1133">Transmembrane helix</keyword>
<protein>
    <submittedName>
        <fullName evidence="2">Pr6Pr family membrane protein</fullName>
    </submittedName>
</protein>
<dbReference type="NCBIfam" id="NF038065">
    <property type="entry name" value="Pr6Pr"/>
    <property type="match status" value="1"/>
</dbReference>
<feature type="transmembrane region" description="Helical" evidence="1">
    <location>
        <begin position="38"/>
        <end position="58"/>
    </location>
</feature>
<dbReference type="Proteomes" id="UP001172708">
    <property type="component" value="Unassembled WGS sequence"/>
</dbReference>
<feature type="transmembrane region" description="Helical" evidence="1">
    <location>
        <begin position="102"/>
        <end position="121"/>
    </location>
</feature>
<feature type="transmembrane region" description="Helical" evidence="1">
    <location>
        <begin position="70"/>
        <end position="90"/>
    </location>
</feature>